<dbReference type="SFLD" id="SFLDS00003">
    <property type="entry name" value="Haloacid_Dehalogenase"/>
    <property type="match status" value="1"/>
</dbReference>
<reference evidence="1 3" key="2">
    <citation type="journal article" date="2018" name="Plant J.">
        <title>The Physcomitrella patens chromosome-scale assembly reveals moss genome structure and evolution.</title>
        <authorList>
            <person name="Lang D."/>
            <person name="Ullrich K.K."/>
            <person name="Murat F."/>
            <person name="Fuchs J."/>
            <person name="Jenkins J."/>
            <person name="Haas F.B."/>
            <person name="Piednoel M."/>
            <person name="Gundlach H."/>
            <person name="Van Bel M."/>
            <person name="Meyberg R."/>
            <person name="Vives C."/>
            <person name="Morata J."/>
            <person name="Symeonidi A."/>
            <person name="Hiss M."/>
            <person name="Muchero W."/>
            <person name="Kamisugi Y."/>
            <person name="Saleh O."/>
            <person name="Blanc G."/>
            <person name="Decker E.L."/>
            <person name="van Gessel N."/>
            <person name="Grimwood J."/>
            <person name="Hayes R.D."/>
            <person name="Graham S.W."/>
            <person name="Gunter L.E."/>
            <person name="McDaniel S.F."/>
            <person name="Hoernstein S.N.W."/>
            <person name="Larsson A."/>
            <person name="Li F.W."/>
            <person name="Perroud P.F."/>
            <person name="Phillips J."/>
            <person name="Ranjan P."/>
            <person name="Rokshar D.S."/>
            <person name="Rothfels C.J."/>
            <person name="Schneider L."/>
            <person name="Shu S."/>
            <person name="Stevenson D.W."/>
            <person name="Thummler F."/>
            <person name="Tillich M."/>
            <person name="Villarreal Aguilar J.C."/>
            <person name="Widiez T."/>
            <person name="Wong G.K."/>
            <person name="Wymore A."/>
            <person name="Zhang Y."/>
            <person name="Zimmer A.D."/>
            <person name="Quatrano R.S."/>
            <person name="Mayer K.F.X."/>
            <person name="Goodstein D."/>
            <person name="Casacuberta J.M."/>
            <person name="Vandepoele K."/>
            <person name="Reski R."/>
            <person name="Cuming A.C."/>
            <person name="Tuskan G.A."/>
            <person name="Maumus F."/>
            <person name="Salse J."/>
            <person name="Schmutz J."/>
            <person name="Rensing S.A."/>
        </authorList>
    </citation>
    <scope>NUCLEOTIDE SEQUENCE [LARGE SCALE GENOMIC DNA]</scope>
    <source>
        <strain evidence="2 3">cv. Gransden 2004</strain>
    </source>
</reference>
<dbReference type="CDD" id="cd02603">
    <property type="entry name" value="HAD_sEH-N_like"/>
    <property type="match status" value="1"/>
</dbReference>
<dbReference type="KEGG" id="ppp:112280130"/>
<evidence type="ECO:0000313" key="2">
    <source>
        <dbReference type="EnsemblPlants" id="Pp3c3_9990V3.1"/>
    </source>
</evidence>
<dbReference type="STRING" id="3218.A0A2K1KTX6"/>
<dbReference type="Gramene" id="Pp3c3_9990V3.1">
    <property type="protein sequence ID" value="Pp3c3_9990V3.1"/>
    <property type="gene ID" value="Pp3c3_9990"/>
</dbReference>
<protein>
    <submittedName>
        <fullName evidence="1 2">Uncharacterized protein</fullName>
    </submittedName>
</protein>
<dbReference type="Proteomes" id="UP000006727">
    <property type="component" value="Chromosome 3"/>
</dbReference>
<dbReference type="SFLD" id="SFLDG01129">
    <property type="entry name" value="C1.5:_HAD__Beta-PGM__Phosphata"/>
    <property type="match status" value="1"/>
</dbReference>
<reference evidence="2" key="3">
    <citation type="submission" date="2020-12" db="UniProtKB">
        <authorList>
            <consortium name="EnsemblPlants"/>
        </authorList>
    </citation>
    <scope>IDENTIFICATION</scope>
</reference>
<dbReference type="GO" id="GO:0090711">
    <property type="term" value="F:FMN hydrolase activity"/>
    <property type="evidence" value="ECO:0000318"/>
    <property type="project" value="GO_Central"/>
</dbReference>
<dbReference type="OMA" id="ICNRRVE"/>
<dbReference type="AlphaFoldDB" id="A0A2K1KTX6"/>
<evidence type="ECO:0000313" key="1">
    <source>
        <dbReference type="EMBL" id="PNR57210.1"/>
    </source>
</evidence>
<name>A0A2K1KTX6_PHYPA</name>
<proteinExistence type="predicted"/>
<dbReference type="NCBIfam" id="TIGR01509">
    <property type="entry name" value="HAD-SF-IA-v3"/>
    <property type="match status" value="1"/>
</dbReference>
<dbReference type="Pfam" id="PF00702">
    <property type="entry name" value="Hydrolase"/>
    <property type="match status" value="1"/>
</dbReference>
<gene>
    <name evidence="2" type="primary">LOC112280130</name>
    <name evidence="1" type="ORF">PHYPA_004203</name>
</gene>
<evidence type="ECO:0000313" key="3">
    <source>
        <dbReference type="Proteomes" id="UP000006727"/>
    </source>
</evidence>
<dbReference type="Gramene" id="Pp3c3_9990V3.2">
    <property type="protein sequence ID" value="Pp3c3_9990V3.2"/>
    <property type="gene ID" value="Pp3c3_9990"/>
</dbReference>
<dbReference type="SUPFAM" id="SSF56784">
    <property type="entry name" value="HAD-like"/>
    <property type="match status" value="1"/>
</dbReference>
<dbReference type="InterPro" id="IPR036412">
    <property type="entry name" value="HAD-like_sf"/>
</dbReference>
<dbReference type="FunCoup" id="A0A2K1KTX6">
    <property type="interactions" value="892"/>
</dbReference>
<dbReference type="InterPro" id="IPR006439">
    <property type="entry name" value="HAD-SF_hydro_IA"/>
</dbReference>
<dbReference type="InterPro" id="IPR023214">
    <property type="entry name" value="HAD_sf"/>
</dbReference>
<dbReference type="PANTHER" id="PTHR43611:SF3">
    <property type="entry name" value="FLAVIN MONONUCLEOTIDE HYDROLASE 1, CHLOROPLATIC"/>
    <property type="match status" value="1"/>
</dbReference>
<dbReference type="GO" id="GO:0009507">
    <property type="term" value="C:chloroplast"/>
    <property type="evidence" value="ECO:0000318"/>
    <property type="project" value="GO_Central"/>
</dbReference>
<dbReference type="Gene3D" id="3.40.50.1000">
    <property type="entry name" value="HAD superfamily/HAD-like"/>
    <property type="match status" value="1"/>
</dbReference>
<sequence length="280" mass="31437">MTMLLLPAVSSNAASLKLAVSSPLLRNLVWYEIAGICNRRVEPGWGRKNRSSPVRRMAAAAAAVDGSSASTGLREMERAATMSKPKVPVLLLDVMGTLVRDPFYEDIPAFFGMTMKELLAEKHPTCWIEFEMGQLTEDEVIKKFFADGRDFDIQGLKECMTKGYTYLEGVEELLQRLLSAGYTMHAFSNYPCWYSMIENTLQLSQYMPWTFVSCHMGLRKPDLEIYLEAARRLKLDPSDCVFVDDRAKNVEAAMAVGMKGIVFRNAKQLEEELAAQGCCL</sequence>
<dbReference type="PANTHER" id="PTHR43611">
    <property type="entry name" value="ALPHA-D-GLUCOSE 1-PHOSPHATE PHOSPHATASE"/>
    <property type="match status" value="1"/>
</dbReference>
<dbReference type="EnsemblPlants" id="Pp3c3_9990V3.1">
    <property type="protein sequence ID" value="Pp3c3_9990V3.1"/>
    <property type="gene ID" value="Pp3c3_9990"/>
</dbReference>
<organism evidence="1">
    <name type="scientific">Physcomitrium patens</name>
    <name type="common">Spreading-leaved earth moss</name>
    <name type="synonym">Physcomitrella patens</name>
    <dbReference type="NCBI Taxonomy" id="3218"/>
    <lineage>
        <taxon>Eukaryota</taxon>
        <taxon>Viridiplantae</taxon>
        <taxon>Streptophyta</taxon>
        <taxon>Embryophyta</taxon>
        <taxon>Bryophyta</taxon>
        <taxon>Bryophytina</taxon>
        <taxon>Bryopsida</taxon>
        <taxon>Funariidae</taxon>
        <taxon>Funariales</taxon>
        <taxon>Funariaceae</taxon>
        <taxon>Physcomitrium</taxon>
    </lineage>
</organism>
<keyword evidence="3" id="KW-1185">Reference proteome</keyword>
<reference evidence="1 3" key="1">
    <citation type="journal article" date="2008" name="Science">
        <title>The Physcomitrella genome reveals evolutionary insights into the conquest of land by plants.</title>
        <authorList>
            <person name="Rensing S."/>
            <person name="Lang D."/>
            <person name="Zimmer A."/>
            <person name="Terry A."/>
            <person name="Salamov A."/>
            <person name="Shapiro H."/>
            <person name="Nishiyama T."/>
            <person name="Perroud P.-F."/>
            <person name="Lindquist E."/>
            <person name="Kamisugi Y."/>
            <person name="Tanahashi T."/>
            <person name="Sakakibara K."/>
            <person name="Fujita T."/>
            <person name="Oishi K."/>
            <person name="Shin-I T."/>
            <person name="Kuroki Y."/>
            <person name="Toyoda A."/>
            <person name="Suzuki Y."/>
            <person name="Hashimoto A."/>
            <person name="Yamaguchi K."/>
            <person name="Sugano A."/>
            <person name="Kohara Y."/>
            <person name="Fujiyama A."/>
            <person name="Anterola A."/>
            <person name="Aoki S."/>
            <person name="Ashton N."/>
            <person name="Barbazuk W.B."/>
            <person name="Barker E."/>
            <person name="Bennetzen J."/>
            <person name="Bezanilla M."/>
            <person name="Blankenship R."/>
            <person name="Cho S.H."/>
            <person name="Dutcher S."/>
            <person name="Estelle M."/>
            <person name="Fawcett J.A."/>
            <person name="Gundlach H."/>
            <person name="Hanada K."/>
            <person name="Heyl A."/>
            <person name="Hicks K.A."/>
            <person name="Hugh J."/>
            <person name="Lohr M."/>
            <person name="Mayer K."/>
            <person name="Melkozernov A."/>
            <person name="Murata T."/>
            <person name="Nelson D."/>
            <person name="Pils B."/>
            <person name="Prigge M."/>
            <person name="Reiss B."/>
            <person name="Renner T."/>
            <person name="Rombauts S."/>
            <person name="Rushton P."/>
            <person name="Sanderfoot A."/>
            <person name="Schween G."/>
            <person name="Shiu S.-H."/>
            <person name="Stueber K."/>
            <person name="Theodoulou F.L."/>
            <person name="Tu H."/>
            <person name="Van de Peer Y."/>
            <person name="Verrier P.J."/>
            <person name="Waters E."/>
            <person name="Wood A."/>
            <person name="Yang L."/>
            <person name="Cove D."/>
            <person name="Cuming A."/>
            <person name="Hasebe M."/>
            <person name="Lucas S."/>
            <person name="Mishler D.B."/>
            <person name="Reski R."/>
            <person name="Grigoriev I."/>
            <person name="Quatrano R.S."/>
            <person name="Boore J.L."/>
        </authorList>
    </citation>
    <scope>NUCLEOTIDE SEQUENCE [LARGE SCALE GENOMIC DNA]</scope>
    <source>
        <strain evidence="2 3">cv. Gransden 2004</strain>
    </source>
</reference>
<accession>A0A2K1KTX6</accession>
<dbReference type="OrthoDB" id="2012566at2759"/>
<dbReference type="PaxDb" id="3218-PP1S74_44V6.1"/>
<dbReference type="EnsemblPlants" id="Pp3c3_9990V3.2">
    <property type="protein sequence ID" value="Pp3c3_9990V3.2"/>
    <property type="gene ID" value="Pp3c3_9990"/>
</dbReference>
<dbReference type="EMBL" id="ABEU02000003">
    <property type="protein sequence ID" value="PNR57210.1"/>
    <property type="molecule type" value="Genomic_DNA"/>
</dbReference>